<dbReference type="Proteomes" id="UP000215902">
    <property type="component" value="Unassembled WGS sequence"/>
</dbReference>
<dbReference type="OrthoDB" id="6080783at2759"/>
<evidence type="ECO:0000259" key="1">
    <source>
        <dbReference type="PROSITE" id="PS50053"/>
    </source>
</evidence>
<feature type="non-terminal residue" evidence="2">
    <location>
        <position position="1"/>
    </location>
</feature>
<dbReference type="Gene3D" id="2.60.60.30">
    <property type="entry name" value="sav2460 like domains"/>
    <property type="match status" value="1"/>
</dbReference>
<organism evidence="2 3">
    <name type="scientific">Macrostomum lignano</name>
    <dbReference type="NCBI Taxonomy" id="282301"/>
    <lineage>
        <taxon>Eukaryota</taxon>
        <taxon>Metazoa</taxon>
        <taxon>Spiralia</taxon>
        <taxon>Lophotrochozoa</taxon>
        <taxon>Platyhelminthes</taxon>
        <taxon>Rhabditophora</taxon>
        <taxon>Macrostomorpha</taxon>
        <taxon>Macrostomida</taxon>
        <taxon>Macrostomidae</taxon>
        <taxon>Macrostomum</taxon>
    </lineage>
</organism>
<dbReference type="PROSITE" id="PS50053">
    <property type="entry name" value="UBIQUITIN_2"/>
    <property type="match status" value="1"/>
</dbReference>
<evidence type="ECO:0000313" key="3">
    <source>
        <dbReference type="Proteomes" id="UP000215902"/>
    </source>
</evidence>
<dbReference type="SUPFAM" id="SSF54236">
    <property type="entry name" value="Ubiquitin-like"/>
    <property type="match status" value="1"/>
</dbReference>
<gene>
    <name evidence="2" type="ORF">BOX15_Mlig019645g1</name>
</gene>
<name>A0A267G257_9PLAT</name>
<evidence type="ECO:0000313" key="2">
    <source>
        <dbReference type="EMBL" id="PAA79417.1"/>
    </source>
</evidence>
<dbReference type="InterPro" id="IPR000626">
    <property type="entry name" value="Ubiquitin-like_dom"/>
</dbReference>
<sequence>NWTMKCSSCCIDKPSNEYPLEPLTDACHHPLLQICIRCCLKSVDSEGVCPYSQCDGEVEPDSESAAIYRLQLESVVYDYRDKEVSVSQPQVAVSQLVSIPLNLSVSFMSGDTAIISAQSLDSLNAFKLKLQQKMDDRPPVREIKILMGGTSLEGDHRTLAELGIASGCTGLRAIRVLYEVPSDLNKIRFSMSWGWPENNPKNYLDTACITFSKVGGLITHLHNIDFRSTWWQQAYEYHCYQRFIEHCGNATRDDREMRSTSTFNVWVQNLDNLEVRGQPVTHLLFLMSAWRRPNMQGYRMPTLQFFDSARPTQSLYEGTLEFSRFSHYRGLIVCLLKKDRGAWQIVQVARPFTSGDATNYYPIVSDCRRVVEQFG</sequence>
<dbReference type="AlphaFoldDB" id="A0A267G257"/>
<comment type="caution">
    <text evidence="2">The sequence shown here is derived from an EMBL/GenBank/DDBJ whole genome shotgun (WGS) entry which is preliminary data.</text>
</comment>
<dbReference type="STRING" id="282301.A0A267G257"/>
<accession>A0A267G257</accession>
<keyword evidence="3" id="KW-1185">Reference proteome</keyword>
<protein>
    <recommendedName>
        <fullName evidence="1">Ubiquitin-like domain-containing protein</fullName>
    </recommendedName>
</protein>
<dbReference type="Gene3D" id="3.10.20.90">
    <property type="entry name" value="Phosphatidylinositol 3-kinase Catalytic Subunit, Chain A, domain 1"/>
    <property type="match status" value="1"/>
</dbReference>
<reference evidence="2 3" key="1">
    <citation type="submission" date="2017-06" db="EMBL/GenBank/DDBJ databases">
        <title>A platform for efficient transgenesis in Macrostomum lignano, a flatworm model organism for stem cell research.</title>
        <authorList>
            <person name="Berezikov E."/>
        </authorList>
    </citation>
    <scope>NUCLEOTIDE SEQUENCE [LARGE SCALE GENOMIC DNA]</scope>
    <source>
        <strain evidence="2">DV1</strain>
        <tissue evidence="2">Whole organism</tissue>
    </source>
</reference>
<feature type="domain" description="Ubiquitin-like" evidence="1">
    <location>
        <begin position="101"/>
        <end position="169"/>
    </location>
</feature>
<dbReference type="InterPro" id="IPR029071">
    <property type="entry name" value="Ubiquitin-like_domsf"/>
</dbReference>
<proteinExistence type="predicted"/>
<dbReference type="CDD" id="cd17039">
    <property type="entry name" value="Ubl_ubiquitin_like"/>
    <property type="match status" value="1"/>
</dbReference>
<dbReference type="EMBL" id="NIVC01000636">
    <property type="protein sequence ID" value="PAA79417.1"/>
    <property type="molecule type" value="Genomic_DNA"/>
</dbReference>